<dbReference type="RefSeq" id="WP_180569603.1">
    <property type="nucleotide sequence ID" value="NZ_JACCKB010000027.1"/>
</dbReference>
<dbReference type="AlphaFoldDB" id="A0A853ICE2"/>
<feature type="transmembrane region" description="Helical" evidence="1">
    <location>
        <begin position="186"/>
        <end position="206"/>
    </location>
</feature>
<dbReference type="Gene3D" id="1.10.287.70">
    <property type="match status" value="1"/>
</dbReference>
<dbReference type="SUPFAM" id="SSF81324">
    <property type="entry name" value="Voltage-gated potassium channels"/>
    <property type="match status" value="1"/>
</dbReference>
<feature type="transmembrane region" description="Helical" evidence="1">
    <location>
        <begin position="124"/>
        <end position="151"/>
    </location>
</feature>
<name>A0A853ICE2_9GAMM</name>
<sequence length="218" mass="23929">MINFPRYSFASLFICLIFVGIVYPFIPKLITQNILLKGSFSILLIASVYIFSHNKKALIICLVLAIPTALSTWLSIISGAPALAIVDNATNVVFFLYVIFELIKIIFSASVVTRNIIYGAMSIYLLLGIMWAFVYALLDLLIVDAFGGIGYQSAHDLSQFIYFSYVTLTTLGYGDMVPLARPVQSIAAMEAITGQFFLTILVARLVGMHISQASNGDS</sequence>
<keyword evidence="1" id="KW-1133">Transmembrane helix</keyword>
<reference evidence="3 4" key="1">
    <citation type="submission" date="2020-07" db="EMBL/GenBank/DDBJ databases">
        <title>Endozoicomonas sp. nov., isolated from sediment.</title>
        <authorList>
            <person name="Gu T."/>
        </authorList>
    </citation>
    <scope>NUCLEOTIDE SEQUENCE [LARGE SCALE GENOMIC DNA]</scope>
    <source>
        <strain evidence="3 4">SM1973</strain>
    </source>
</reference>
<accession>A0A853ICE2</accession>
<evidence type="ECO:0000313" key="3">
    <source>
        <dbReference type="EMBL" id="NYZ67581.1"/>
    </source>
</evidence>
<feature type="transmembrane region" description="Helical" evidence="1">
    <location>
        <begin position="58"/>
        <end position="86"/>
    </location>
</feature>
<dbReference type="InterPro" id="IPR013099">
    <property type="entry name" value="K_chnl_dom"/>
</dbReference>
<keyword evidence="1" id="KW-0472">Membrane</keyword>
<feature type="domain" description="Potassium channel" evidence="2">
    <location>
        <begin position="141"/>
        <end position="206"/>
    </location>
</feature>
<dbReference type="Proteomes" id="UP000569732">
    <property type="component" value="Unassembled WGS sequence"/>
</dbReference>
<feature type="transmembrane region" description="Helical" evidence="1">
    <location>
        <begin position="32"/>
        <end position="51"/>
    </location>
</feature>
<keyword evidence="1" id="KW-0812">Transmembrane</keyword>
<protein>
    <recommendedName>
        <fullName evidence="2">Potassium channel domain-containing protein</fullName>
    </recommendedName>
</protein>
<dbReference type="Pfam" id="PF07885">
    <property type="entry name" value="Ion_trans_2"/>
    <property type="match status" value="1"/>
</dbReference>
<proteinExistence type="predicted"/>
<feature type="transmembrane region" description="Helical" evidence="1">
    <location>
        <begin position="7"/>
        <end position="26"/>
    </location>
</feature>
<evidence type="ECO:0000259" key="2">
    <source>
        <dbReference type="Pfam" id="PF07885"/>
    </source>
</evidence>
<keyword evidence="4" id="KW-1185">Reference proteome</keyword>
<evidence type="ECO:0000256" key="1">
    <source>
        <dbReference type="SAM" id="Phobius"/>
    </source>
</evidence>
<dbReference type="EMBL" id="JACCKB010000027">
    <property type="protein sequence ID" value="NYZ67581.1"/>
    <property type="molecule type" value="Genomic_DNA"/>
</dbReference>
<gene>
    <name evidence="3" type="ORF">H0A36_16335</name>
</gene>
<evidence type="ECO:0000313" key="4">
    <source>
        <dbReference type="Proteomes" id="UP000569732"/>
    </source>
</evidence>
<feature type="transmembrane region" description="Helical" evidence="1">
    <location>
        <begin position="92"/>
        <end position="112"/>
    </location>
</feature>
<comment type="caution">
    <text evidence="3">The sequence shown here is derived from an EMBL/GenBank/DDBJ whole genome shotgun (WGS) entry which is preliminary data.</text>
</comment>
<organism evidence="3 4">
    <name type="scientific">Spartinivicinus marinus</name>
    <dbReference type="NCBI Taxonomy" id="2994442"/>
    <lineage>
        <taxon>Bacteria</taxon>
        <taxon>Pseudomonadati</taxon>
        <taxon>Pseudomonadota</taxon>
        <taxon>Gammaproteobacteria</taxon>
        <taxon>Oceanospirillales</taxon>
        <taxon>Zooshikellaceae</taxon>
        <taxon>Spartinivicinus</taxon>
    </lineage>
</organism>